<evidence type="ECO:0000256" key="1">
    <source>
        <dbReference type="SAM" id="MobiDB-lite"/>
    </source>
</evidence>
<proteinExistence type="predicted"/>
<dbReference type="VEuPathDB" id="FungiDB:AAP_04512"/>
<name>A0A167WM23_9EURO</name>
<keyword evidence="2" id="KW-1133">Transmembrane helix</keyword>
<comment type="caution">
    <text evidence="3">The sequence shown here is derived from an EMBL/GenBank/DDBJ whole genome shotgun (WGS) entry which is preliminary data.</text>
</comment>
<reference evidence="3 4" key="1">
    <citation type="journal article" date="2016" name="Genome Biol. Evol.">
        <title>Divergent and convergent evolution of fungal pathogenicity.</title>
        <authorList>
            <person name="Shang Y."/>
            <person name="Xiao G."/>
            <person name="Zheng P."/>
            <person name="Cen K."/>
            <person name="Zhan S."/>
            <person name="Wang C."/>
        </authorList>
    </citation>
    <scope>NUCLEOTIDE SEQUENCE [LARGE SCALE GENOMIC DNA]</scope>
    <source>
        <strain evidence="3 4">ARSEF 7405</strain>
    </source>
</reference>
<feature type="transmembrane region" description="Helical" evidence="2">
    <location>
        <begin position="6"/>
        <end position="30"/>
    </location>
</feature>
<dbReference type="AlphaFoldDB" id="A0A167WM23"/>
<dbReference type="Proteomes" id="UP000242877">
    <property type="component" value="Unassembled WGS sequence"/>
</dbReference>
<accession>A0A167WM23</accession>
<feature type="region of interest" description="Disordered" evidence="1">
    <location>
        <begin position="84"/>
        <end position="104"/>
    </location>
</feature>
<protein>
    <submittedName>
        <fullName evidence="3">Uncharacterized protein</fullName>
    </submittedName>
</protein>
<feature type="compositionally biased region" description="Pro residues" evidence="1">
    <location>
        <begin position="95"/>
        <end position="104"/>
    </location>
</feature>
<evidence type="ECO:0000313" key="3">
    <source>
        <dbReference type="EMBL" id="KZZ89027.1"/>
    </source>
</evidence>
<evidence type="ECO:0000313" key="4">
    <source>
        <dbReference type="Proteomes" id="UP000242877"/>
    </source>
</evidence>
<keyword evidence="4" id="KW-1185">Reference proteome</keyword>
<organism evidence="3 4">
    <name type="scientific">Ascosphaera apis ARSEF 7405</name>
    <dbReference type="NCBI Taxonomy" id="392613"/>
    <lineage>
        <taxon>Eukaryota</taxon>
        <taxon>Fungi</taxon>
        <taxon>Dikarya</taxon>
        <taxon>Ascomycota</taxon>
        <taxon>Pezizomycotina</taxon>
        <taxon>Eurotiomycetes</taxon>
        <taxon>Eurotiomycetidae</taxon>
        <taxon>Onygenales</taxon>
        <taxon>Ascosphaeraceae</taxon>
        <taxon>Ascosphaera</taxon>
    </lineage>
</organism>
<sequence>MAAPGWLAIVIACAVMFVWTCWLFYVGYIMPRLQRRRLKRQEERARAAALDVEHWAFAPVLPPAYPANNPVVYPEDIRQFNQSSETLRNEDYITPRPPAPAIVH</sequence>
<gene>
    <name evidence="3" type="ORF">AAP_04512</name>
</gene>
<keyword evidence="2" id="KW-0812">Transmembrane</keyword>
<keyword evidence="2" id="KW-0472">Membrane</keyword>
<evidence type="ECO:0000256" key="2">
    <source>
        <dbReference type="SAM" id="Phobius"/>
    </source>
</evidence>
<dbReference type="EMBL" id="AZGZ01000022">
    <property type="protein sequence ID" value="KZZ89027.1"/>
    <property type="molecule type" value="Genomic_DNA"/>
</dbReference>